<feature type="transmembrane region" description="Helical" evidence="1">
    <location>
        <begin position="163"/>
        <end position="184"/>
    </location>
</feature>
<dbReference type="InterPro" id="IPR045339">
    <property type="entry name" value="DUF6534"/>
</dbReference>
<organism evidence="3 4">
    <name type="scientific">Mycena belliarum</name>
    <dbReference type="NCBI Taxonomy" id="1033014"/>
    <lineage>
        <taxon>Eukaryota</taxon>
        <taxon>Fungi</taxon>
        <taxon>Dikarya</taxon>
        <taxon>Basidiomycota</taxon>
        <taxon>Agaricomycotina</taxon>
        <taxon>Agaricomycetes</taxon>
        <taxon>Agaricomycetidae</taxon>
        <taxon>Agaricales</taxon>
        <taxon>Marasmiineae</taxon>
        <taxon>Mycenaceae</taxon>
        <taxon>Mycena</taxon>
    </lineage>
</organism>
<evidence type="ECO:0000259" key="2">
    <source>
        <dbReference type="Pfam" id="PF20152"/>
    </source>
</evidence>
<keyword evidence="1" id="KW-0472">Membrane</keyword>
<dbReference type="PANTHER" id="PTHR40465:SF1">
    <property type="entry name" value="DUF6534 DOMAIN-CONTAINING PROTEIN"/>
    <property type="match status" value="1"/>
</dbReference>
<keyword evidence="1" id="KW-0812">Transmembrane</keyword>
<dbReference type="Pfam" id="PF20152">
    <property type="entry name" value="DUF6534"/>
    <property type="match status" value="1"/>
</dbReference>
<dbReference type="AlphaFoldDB" id="A0AAD6XH98"/>
<name>A0AAD6XH98_9AGAR</name>
<accession>A0AAD6XH98</accession>
<feature type="domain" description="DUF6534" evidence="2">
    <location>
        <begin position="173"/>
        <end position="256"/>
    </location>
</feature>
<feature type="transmembrane region" description="Helical" evidence="1">
    <location>
        <begin position="205"/>
        <end position="225"/>
    </location>
</feature>
<keyword evidence="1" id="KW-1133">Transmembrane helix</keyword>
<evidence type="ECO:0000256" key="1">
    <source>
        <dbReference type="SAM" id="Phobius"/>
    </source>
</evidence>
<gene>
    <name evidence="3" type="ORF">B0H15DRAFT_958799</name>
</gene>
<feature type="transmembrane region" description="Helical" evidence="1">
    <location>
        <begin position="231"/>
        <end position="252"/>
    </location>
</feature>
<protein>
    <recommendedName>
        <fullName evidence="2">DUF6534 domain-containing protein</fullName>
    </recommendedName>
</protein>
<dbReference type="PANTHER" id="PTHR40465">
    <property type="entry name" value="CHROMOSOME 1, WHOLE GENOME SHOTGUN SEQUENCE"/>
    <property type="match status" value="1"/>
</dbReference>
<evidence type="ECO:0000313" key="3">
    <source>
        <dbReference type="EMBL" id="KAJ7062440.1"/>
    </source>
</evidence>
<reference evidence="3" key="1">
    <citation type="submission" date="2023-03" db="EMBL/GenBank/DDBJ databases">
        <title>Massive genome expansion in bonnet fungi (Mycena s.s.) driven by repeated elements and novel gene families across ecological guilds.</title>
        <authorList>
            <consortium name="Lawrence Berkeley National Laboratory"/>
            <person name="Harder C.B."/>
            <person name="Miyauchi S."/>
            <person name="Viragh M."/>
            <person name="Kuo A."/>
            <person name="Thoen E."/>
            <person name="Andreopoulos B."/>
            <person name="Lu D."/>
            <person name="Skrede I."/>
            <person name="Drula E."/>
            <person name="Henrissat B."/>
            <person name="Morin E."/>
            <person name="Kohler A."/>
            <person name="Barry K."/>
            <person name="LaButti K."/>
            <person name="Morin E."/>
            <person name="Salamov A."/>
            <person name="Lipzen A."/>
            <person name="Mereny Z."/>
            <person name="Hegedus B."/>
            <person name="Baldrian P."/>
            <person name="Stursova M."/>
            <person name="Weitz H."/>
            <person name="Taylor A."/>
            <person name="Grigoriev I.V."/>
            <person name="Nagy L.G."/>
            <person name="Martin F."/>
            <person name="Kauserud H."/>
        </authorList>
    </citation>
    <scope>NUCLEOTIDE SEQUENCE</scope>
    <source>
        <strain evidence="3">CBHHK173m</strain>
    </source>
</reference>
<evidence type="ECO:0000313" key="4">
    <source>
        <dbReference type="Proteomes" id="UP001222325"/>
    </source>
</evidence>
<feature type="transmembrane region" description="Helical" evidence="1">
    <location>
        <begin position="127"/>
        <end position="151"/>
    </location>
</feature>
<feature type="transmembrane region" description="Helical" evidence="1">
    <location>
        <begin position="54"/>
        <end position="76"/>
    </location>
</feature>
<dbReference type="EMBL" id="JARJCN010000228">
    <property type="protein sequence ID" value="KAJ7062440.1"/>
    <property type="molecule type" value="Genomic_DNA"/>
</dbReference>
<sequence>MAALAPSTLPPNIGAITSAQLIGSLLDFFLFGTLLVQVCIYHACFPHDMRAIKWLVYTVFAVMLVCTCLNAADAHYWYATGFGDLTKFGQARLSPFYTPLMGSVVALAVQLFFCYRISVFRASAMWWSALIAAVSFLQAAGGMGGGIKALIVANQQHDEARTILVYMWLVGDAVADIMIAVTMTHLLTQAEEPQTRDIVRGVIRLIIETNSFSASVAIIGLALFAGMPSTGYFICPTMILPGIYANTLLVLLNNRATPARRARDRAGRSDEEAIVMSDGTTTNVGSPATWGKHTRGYTPDTMQLGALVAAANPDAPVRSASGAVGAVSMWDDASYKDPGRWDDRAARGSLDLDLGDIQSHPYGAGEYTSWR</sequence>
<proteinExistence type="predicted"/>
<feature type="transmembrane region" description="Helical" evidence="1">
    <location>
        <begin position="20"/>
        <end position="42"/>
    </location>
</feature>
<feature type="transmembrane region" description="Helical" evidence="1">
    <location>
        <begin position="96"/>
        <end position="115"/>
    </location>
</feature>
<dbReference type="Proteomes" id="UP001222325">
    <property type="component" value="Unassembled WGS sequence"/>
</dbReference>
<comment type="caution">
    <text evidence="3">The sequence shown here is derived from an EMBL/GenBank/DDBJ whole genome shotgun (WGS) entry which is preliminary data.</text>
</comment>
<keyword evidence="4" id="KW-1185">Reference proteome</keyword>